<protein>
    <submittedName>
        <fullName evidence="9">RNA polymerase sigma factor</fullName>
    </submittedName>
</protein>
<keyword evidence="10" id="KW-1185">Reference proteome</keyword>
<dbReference type="InterPro" id="IPR036388">
    <property type="entry name" value="WH-like_DNA-bd_sf"/>
</dbReference>
<evidence type="ECO:0000256" key="2">
    <source>
        <dbReference type="ARBA" id="ARBA00023015"/>
    </source>
</evidence>
<dbReference type="PANTHER" id="PTHR47756">
    <property type="entry name" value="BLL6612 PROTEIN-RELATED"/>
    <property type="match status" value="1"/>
</dbReference>
<gene>
    <name evidence="9" type="ORF">ACFFTR_17180</name>
</gene>
<evidence type="ECO:0000259" key="8">
    <source>
        <dbReference type="Pfam" id="PF20239"/>
    </source>
</evidence>
<evidence type="ECO:0000259" key="6">
    <source>
        <dbReference type="Pfam" id="PF04542"/>
    </source>
</evidence>
<dbReference type="Gene3D" id="1.10.1740.10">
    <property type="match status" value="1"/>
</dbReference>
<keyword evidence="3" id="KW-0731">Sigma factor</keyword>
<keyword evidence="2" id="KW-0805">Transcription regulation</keyword>
<dbReference type="Pfam" id="PF04542">
    <property type="entry name" value="Sigma70_r2"/>
    <property type="match status" value="1"/>
</dbReference>
<dbReference type="Pfam" id="PF08281">
    <property type="entry name" value="Sigma70_r4_2"/>
    <property type="match status" value="1"/>
</dbReference>
<feature type="region of interest" description="Disordered" evidence="5">
    <location>
        <begin position="416"/>
        <end position="443"/>
    </location>
</feature>
<dbReference type="SUPFAM" id="SSF88659">
    <property type="entry name" value="Sigma3 and sigma4 domains of RNA polymerase sigma factors"/>
    <property type="match status" value="1"/>
</dbReference>
<dbReference type="InterPro" id="IPR013249">
    <property type="entry name" value="RNA_pol_sigma70_r4_t2"/>
</dbReference>
<evidence type="ECO:0000256" key="3">
    <source>
        <dbReference type="ARBA" id="ARBA00023082"/>
    </source>
</evidence>
<dbReference type="InterPro" id="IPR013324">
    <property type="entry name" value="RNA_pol_sigma_r3/r4-like"/>
</dbReference>
<dbReference type="InterPro" id="IPR013325">
    <property type="entry name" value="RNA_pol_sigma_r2"/>
</dbReference>
<dbReference type="NCBIfam" id="TIGR02937">
    <property type="entry name" value="sigma70-ECF"/>
    <property type="match status" value="1"/>
</dbReference>
<dbReference type="PANTHER" id="PTHR47756:SF2">
    <property type="entry name" value="BLL6612 PROTEIN"/>
    <property type="match status" value="1"/>
</dbReference>
<evidence type="ECO:0000256" key="4">
    <source>
        <dbReference type="ARBA" id="ARBA00023163"/>
    </source>
</evidence>
<dbReference type="Gene3D" id="1.10.10.10">
    <property type="entry name" value="Winged helix-like DNA-binding domain superfamily/Winged helix DNA-binding domain"/>
    <property type="match status" value="1"/>
</dbReference>
<dbReference type="Pfam" id="PF20239">
    <property type="entry name" value="DUF6596"/>
    <property type="match status" value="1"/>
</dbReference>
<evidence type="ECO:0000313" key="9">
    <source>
        <dbReference type="EMBL" id="MFB9444810.1"/>
    </source>
</evidence>
<dbReference type="EMBL" id="JBHMCA010000031">
    <property type="protein sequence ID" value="MFB9444810.1"/>
    <property type="molecule type" value="Genomic_DNA"/>
</dbReference>
<evidence type="ECO:0000313" key="10">
    <source>
        <dbReference type="Proteomes" id="UP001589608"/>
    </source>
</evidence>
<evidence type="ECO:0000259" key="7">
    <source>
        <dbReference type="Pfam" id="PF08281"/>
    </source>
</evidence>
<feature type="domain" description="RNA polymerase sigma factor 70 region 4 type 2" evidence="7">
    <location>
        <begin position="112"/>
        <end position="163"/>
    </location>
</feature>
<reference evidence="9 10" key="1">
    <citation type="submission" date="2024-09" db="EMBL/GenBank/DDBJ databases">
        <authorList>
            <person name="Sun Q."/>
            <person name="Mori K."/>
        </authorList>
    </citation>
    <scope>NUCLEOTIDE SEQUENCE [LARGE SCALE GENOMIC DNA]</scope>
    <source>
        <strain evidence="9 10">JCM 3307</strain>
    </source>
</reference>
<dbReference type="SUPFAM" id="SSF48452">
    <property type="entry name" value="TPR-like"/>
    <property type="match status" value="1"/>
</dbReference>
<dbReference type="SUPFAM" id="SSF88946">
    <property type="entry name" value="Sigma2 domain of RNA polymerase sigma factors"/>
    <property type="match status" value="1"/>
</dbReference>
<feature type="domain" description="RNA polymerase sigma-70 region 2" evidence="6">
    <location>
        <begin position="21"/>
        <end position="80"/>
    </location>
</feature>
<keyword evidence="4" id="KW-0804">Transcription</keyword>
<organism evidence="9 10">
    <name type="scientific">Dactylosporangium vinaceum</name>
    <dbReference type="NCBI Taxonomy" id="53362"/>
    <lineage>
        <taxon>Bacteria</taxon>
        <taxon>Bacillati</taxon>
        <taxon>Actinomycetota</taxon>
        <taxon>Actinomycetes</taxon>
        <taxon>Micromonosporales</taxon>
        <taxon>Micromonosporaceae</taxon>
        <taxon>Dactylosporangium</taxon>
    </lineage>
</organism>
<comment type="similarity">
    <text evidence="1">Belongs to the sigma-70 factor family. ECF subfamily.</text>
</comment>
<dbReference type="InterPro" id="IPR046531">
    <property type="entry name" value="DUF6596"/>
</dbReference>
<dbReference type="InterPro" id="IPR011990">
    <property type="entry name" value="TPR-like_helical_dom_sf"/>
</dbReference>
<dbReference type="RefSeq" id="WP_223097869.1">
    <property type="nucleotide sequence ID" value="NZ_CP061913.1"/>
</dbReference>
<evidence type="ECO:0000256" key="1">
    <source>
        <dbReference type="ARBA" id="ARBA00010641"/>
    </source>
</evidence>
<dbReference type="Proteomes" id="UP001589608">
    <property type="component" value="Unassembled WGS sequence"/>
</dbReference>
<dbReference type="InterPro" id="IPR007627">
    <property type="entry name" value="RNA_pol_sigma70_r2"/>
</dbReference>
<comment type="caution">
    <text evidence="9">The sequence shown here is derived from an EMBL/GenBank/DDBJ whole genome shotgun (WGS) entry which is preliminary data.</text>
</comment>
<evidence type="ECO:0000256" key="5">
    <source>
        <dbReference type="SAM" id="MobiDB-lite"/>
    </source>
</evidence>
<sequence>MSLEPTPERAIVRAHREEWARVVADLARRFGDLDVAEDAAAEAFAAAAARWPREGVPPNPGGWLTTTATRKAIDWLRRESQRDAKHQAARIMLHDDAHEPTGPIDDDRLRLIFTCCHPALAMEARVALTLRLLGGLTVAEIARAFLVPETTMARRITRAKAKIKAARIPFRVPSAGDIQQRLGGVLAVVYLVFNEGYLAGAGDDPVRADLTDRAIHLGRLLRTLLPDDGEVAGLLALMLLTDARRPARVSRTGALVTLDEQDRGAWDRTLIAEGHALVRERIAAVAAGAGPAGRYQLQAAINAVHTEAASARDTAWPAIAALYDRLVLLDPSPIVRLNRAVAIAEADGPGPGLAEADRVAEVLDGYHALHAVRAQLLHRLGRDDAARTAYDRAIALAGNPGERAYLTLRRDRLGRDPLGQGRPAELRPTGWAATRWARADPPS</sequence>
<name>A0ABV5M7K5_9ACTN</name>
<accession>A0ABV5M7K5</accession>
<dbReference type="InterPro" id="IPR014284">
    <property type="entry name" value="RNA_pol_sigma-70_dom"/>
</dbReference>
<feature type="domain" description="DUF6596" evidence="8">
    <location>
        <begin position="181"/>
        <end position="280"/>
    </location>
</feature>
<proteinExistence type="inferred from homology"/>